<dbReference type="GO" id="GO:0005886">
    <property type="term" value="C:plasma membrane"/>
    <property type="evidence" value="ECO:0007669"/>
    <property type="project" value="UniProtKB-SubCell"/>
</dbReference>
<dbReference type="InterPro" id="IPR050366">
    <property type="entry name" value="BP-dependent_transpt_permease"/>
</dbReference>
<evidence type="ECO:0000313" key="9">
    <source>
        <dbReference type="EMBL" id="MBM6921556.1"/>
    </source>
</evidence>
<dbReference type="PANTHER" id="PTHR43386">
    <property type="entry name" value="OLIGOPEPTIDE TRANSPORT SYSTEM PERMEASE PROTEIN APPC"/>
    <property type="match status" value="1"/>
</dbReference>
<dbReference type="PROSITE" id="PS50928">
    <property type="entry name" value="ABC_TM1"/>
    <property type="match status" value="1"/>
</dbReference>
<dbReference type="InterPro" id="IPR035906">
    <property type="entry name" value="MetI-like_sf"/>
</dbReference>
<evidence type="ECO:0000256" key="7">
    <source>
        <dbReference type="RuleBase" id="RU363032"/>
    </source>
</evidence>
<organism evidence="9 10">
    <name type="scientific">Merdimmobilis hominis</name>
    <dbReference type="NCBI Taxonomy" id="2897707"/>
    <lineage>
        <taxon>Bacteria</taxon>
        <taxon>Bacillati</taxon>
        <taxon>Bacillota</taxon>
        <taxon>Clostridia</taxon>
        <taxon>Eubacteriales</taxon>
        <taxon>Oscillospiraceae</taxon>
        <taxon>Merdimmobilis</taxon>
    </lineage>
</organism>
<dbReference type="AlphaFoldDB" id="A0A938X7D4"/>
<dbReference type="SUPFAM" id="SSF50985">
    <property type="entry name" value="RCC1/BLIP-II"/>
    <property type="match status" value="1"/>
</dbReference>
<keyword evidence="3" id="KW-1003">Cell membrane</keyword>
<comment type="subcellular location">
    <subcellularLocation>
        <location evidence="1 7">Cell membrane</location>
        <topology evidence="1 7">Multi-pass membrane protein</topology>
    </subcellularLocation>
</comment>
<reference evidence="9" key="2">
    <citation type="journal article" date="2021" name="Sci. Rep.">
        <title>The distribution of antibiotic resistance genes in chicken gut microbiota commensals.</title>
        <authorList>
            <person name="Juricova H."/>
            <person name="Matiasovicova J."/>
            <person name="Kubasova T."/>
            <person name="Cejkova D."/>
            <person name="Rychlik I."/>
        </authorList>
    </citation>
    <scope>NUCLEOTIDE SEQUENCE</scope>
    <source>
        <strain evidence="9">An559</strain>
    </source>
</reference>
<dbReference type="InterPro" id="IPR000515">
    <property type="entry name" value="MetI-like"/>
</dbReference>
<name>A0A938X7D4_9FIRM</name>
<evidence type="ECO:0000259" key="8">
    <source>
        <dbReference type="PROSITE" id="PS50928"/>
    </source>
</evidence>
<dbReference type="InterPro" id="IPR025966">
    <property type="entry name" value="OppC_N"/>
</dbReference>
<evidence type="ECO:0000256" key="1">
    <source>
        <dbReference type="ARBA" id="ARBA00004651"/>
    </source>
</evidence>
<dbReference type="Pfam" id="PF00528">
    <property type="entry name" value="BPD_transp_1"/>
    <property type="match status" value="1"/>
</dbReference>
<protein>
    <submittedName>
        <fullName evidence="9">ABC transporter permease subunit</fullName>
    </submittedName>
</protein>
<dbReference type="SUPFAM" id="SSF161098">
    <property type="entry name" value="MetI-like"/>
    <property type="match status" value="1"/>
</dbReference>
<keyword evidence="4 7" id="KW-0812">Transmembrane</keyword>
<dbReference type="PANTHER" id="PTHR43386:SF1">
    <property type="entry name" value="D,D-DIPEPTIDE TRANSPORT SYSTEM PERMEASE PROTEIN DDPC-RELATED"/>
    <property type="match status" value="1"/>
</dbReference>
<evidence type="ECO:0000256" key="5">
    <source>
        <dbReference type="ARBA" id="ARBA00022989"/>
    </source>
</evidence>
<dbReference type="Proteomes" id="UP000774750">
    <property type="component" value="Unassembled WGS sequence"/>
</dbReference>
<evidence type="ECO:0000256" key="6">
    <source>
        <dbReference type="ARBA" id="ARBA00023136"/>
    </source>
</evidence>
<dbReference type="GO" id="GO:0055085">
    <property type="term" value="P:transmembrane transport"/>
    <property type="evidence" value="ECO:0007669"/>
    <property type="project" value="InterPro"/>
</dbReference>
<comment type="caution">
    <text evidence="9">The sequence shown here is derived from an EMBL/GenBank/DDBJ whole genome shotgun (WGS) entry which is preliminary data.</text>
</comment>
<feature type="domain" description="ABC transmembrane type-1" evidence="8">
    <location>
        <begin position="374"/>
        <end position="571"/>
    </location>
</feature>
<gene>
    <name evidence="9" type="ORF">H6A12_10355</name>
</gene>
<sequence length="585" mass="64002">MLSRIFLGSKRELSILEEEQMQSPFRTVVRNFRQNKIAMIGSITFLVIFLSCFILPIFYPLDTTYQDVSQQNIAPGFTMTSVPNELKNNVAQISGGATFGVGIDKDGKYYSWGQMDKKLLKVPTNMGKLTMISAGLNHVLAVNDRNEVFTWGYDRLGLDMIPIELNGMVQIKQIVAGYQMSFVVSEDGELYWWGNQNILDVNPGDHQGNIEKIAANSTTAIALLKDGSVAALSSKETIFSKIPQEIQGNVVDVASTDNTAAALTKDGKVYVWGSDDYGQKLVPESAQGKIKSISAGRYHYTAILEDGSVIAWGRDNFGQTKVPSVTNAAQVTNGYYQNYIITEDGKVLTSGLSGYLMGTDGFGRDIFTRLIAGGRMTMTIGAISVIISVIIGVIIGGFSGYYGGKVDNILMRLAEIVASIPFLPFAMILSVIVGNSLTEIQRIAVIMVILGVLSWPPLARLVRAQILAEREKEFVTAAKAMGIKEWSIIFKHILPNVITVVIVDTTLAFASCMLIESSLSFLGFGVVEPTPTWGNMLNGSQASTVIQNYWWRWVFPSLALSLSTISINLIGDGLRDAIDPRSNDR</sequence>
<keyword evidence="6 7" id="KW-0472">Membrane</keyword>
<dbReference type="Pfam" id="PF12911">
    <property type="entry name" value="OppC_N"/>
    <property type="match status" value="1"/>
</dbReference>
<feature type="transmembrane region" description="Helical" evidence="7">
    <location>
        <begin position="440"/>
        <end position="462"/>
    </location>
</feature>
<evidence type="ECO:0000256" key="4">
    <source>
        <dbReference type="ARBA" id="ARBA00022692"/>
    </source>
</evidence>
<dbReference type="Pfam" id="PF13540">
    <property type="entry name" value="RCC1_2"/>
    <property type="match status" value="2"/>
</dbReference>
<keyword evidence="5 7" id="KW-1133">Transmembrane helix</keyword>
<dbReference type="PROSITE" id="PS50012">
    <property type="entry name" value="RCC1_3"/>
    <property type="match status" value="2"/>
</dbReference>
<dbReference type="CDD" id="cd06261">
    <property type="entry name" value="TM_PBP2"/>
    <property type="match status" value="1"/>
</dbReference>
<feature type="transmembrane region" description="Helical" evidence="7">
    <location>
        <begin position="413"/>
        <end position="434"/>
    </location>
</feature>
<feature type="transmembrane region" description="Helical" evidence="7">
    <location>
        <begin position="493"/>
        <end position="516"/>
    </location>
</feature>
<keyword evidence="2 7" id="KW-0813">Transport</keyword>
<dbReference type="Gene3D" id="2.130.10.30">
    <property type="entry name" value="Regulator of chromosome condensation 1/beta-lactamase-inhibitor protein II"/>
    <property type="match status" value="2"/>
</dbReference>
<dbReference type="InterPro" id="IPR009091">
    <property type="entry name" value="RCC1/BLIP-II"/>
</dbReference>
<evidence type="ECO:0000256" key="3">
    <source>
        <dbReference type="ARBA" id="ARBA00022475"/>
    </source>
</evidence>
<keyword evidence="10" id="KW-1185">Reference proteome</keyword>
<evidence type="ECO:0000313" key="10">
    <source>
        <dbReference type="Proteomes" id="UP000774750"/>
    </source>
</evidence>
<accession>A0A938X7D4</accession>
<feature type="transmembrane region" description="Helical" evidence="7">
    <location>
        <begin position="37"/>
        <end position="59"/>
    </location>
</feature>
<dbReference type="EMBL" id="JACJKY010000019">
    <property type="protein sequence ID" value="MBM6921556.1"/>
    <property type="molecule type" value="Genomic_DNA"/>
</dbReference>
<dbReference type="InterPro" id="IPR000408">
    <property type="entry name" value="Reg_chr_condens"/>
</dbReference>
<comment type="similarity">
    <text evidence="7">Belongs to the binding-protein-dependent transport system permease family.</text>
</comment>
<feature type="transmembrane region" description="Helical" evidence="7">
    <location>
        <begin position="378"/>
        <end position="401"/>
    </location>
</feature>
<dbReference type="Gene3D" id="1.10.3720.10">
    <property type="entry name" value="MetI-like"/>
    <property type="match status" value="1"/>
</dbReference>
<feature type="transmembrane region" description="Helical" evidence="7">
    <location>
        <begin position="550"/>
        <end position="571"/>
    </location>
</feature>
<evidence type="ECO:0000256" key="2">
    <source>
        <dbReference type="ARBA" id="ARBA00022448"/>
    </source>
</evidence>
<reference evidence="9" key="1">
    <citation type="submission" date="2020-08" db="EMBL/GenBank/DDBJ databases">
        <authorList>
            <person name="Cejkova D."/>
            <person name="Kubasova T."/>
            <person name="Jahodarova E."/>
            <person name="Rychlik I."/>
        </authorList>
    </citation>
    <scope>NUCLEOTIDE SEQUENCE</scope>
    <source>
        <strain evidence="9">An559</strain>
    </source>
</reference>
<proteinExistence type="inferred from homology"/>